<gene>
    <name evidence="1" type="ORF">METZ01_LOCUS471081</name>
</gene>
<proteinExistence type="predicted"/>
<sequence length="109" mass="12613">MLPRLAITPELECSTTFDWEPKMKITKHAVLRINQRGIKKIVLDYMEFFLPHKYINQCNKIVLTKKTAKAEAKKLRVVADLLEKHAGTEMLLDETGSDLITAYRKPSRK</sequence>
<protein>
    <submittedName>
        <fullName evidence="1">Uncharacterized protein</fullName>
    </submittedName>
</protein>
<organism evidence="1">
    <name type="scientific">marine metagenome</name>
    <dbReference type="NCBI Taxonomy" id="408172"/>
    <lineage>
        <taxon>unclassified sequences</taxon>
        <taxon>metagenomes</taxon>
        <taxon>ecological metagenomes</taxon>
    </lineage>
</organism>
<accession>A0A383BDN7</accession>
<reference evidence="1" key="1">
    <citation type="submission" date="2018-05" db="EMBL/GenBank/DDBJ databases">
        <authorList>
            <person name="Lanie J.A."/>
            <person name="Ng W.-L."/>
            <person name="Kazmierczak K.M."/>
            <person name="Andrzejewski T.M."/>
            <person name="Davidsen T.M."/>
            <person name="Wayne K.J."/>
            <person name="Tettelin H."/>
            <person name="Glass J.I."/>
            <person name="Rusch D."/>
            <person name="Podicherti R."/>
            <person name="Tsui H.-C.T."/>
            <person name="Winkler M.E."/>
        </authorList>
    </citation>
    <scope>NUCLEOTIDE SEQUENCE</scope>
</reference>
<dbReference type="AlphaFoldDB" id="A0A383BDN7"/>
<evidence type="ECO:0000313" key="1">
    <source>
        <dbReference type="EMBL" id="SVE18227.1"/>
    </source>
</evidence>
<name>A0A383BDN7_9ZZZZ</name>
<dbReference type="EMBL" id="UINC01199682">
    <property type="protein sequence ID" value="SVE18227.1"/>
    <property type="molecule type" value="Genomic_DNA"/>
</dbReference>